<dbReference type="PANTHER" id="PTHR10845:SF270">
    <property type="entry name" value="RGS DOMAIN-CONTAINING PROTEIN"/>
    <property type="match status" value="1"/>
</dbReference>
<gene>
    <name evidence="2" type="ORF">PPL_00813</name>
</gene>
<dbReference type="Pfam" id="PF00615">
    <property type="entry name" value="RGS"/>
    <property type="match status" value="1"/>
</dbReference>
<comment type="caution">
    <text evidence="2">The sequence shown here is derived from an EMBL/GenBank/DDBJ whole genome shotgun (WGS) entry which is preliminary data.</text>
</comment>
<dbReference type="SUPFAM" id="SSF48097">
    <property type="entry name" value="Regulator of G-protein signaling, RGS"/>
    <property type="match status" value="1"/>
</dbReference>
<dbReference type="OMA" id="RCCFHRS"/>
<proteinExistence type="predicted"/>
<dbReference type="InterPro" id="IPR044926">
    <property type="entry name" value="RGS_subdomain_2"/>
</dbReference>
<dbReference type="InterPro" id="IPR036305">
    <property type="entry name" value="RGS_sf"/>
</dbReference>
<dbReference type="AlphaFoldDB" id="D3AXI2"/>
<name>D3AXI2_HETP5</name>
<dbReference type="Proteomes" id="UP000001396">
    <property type="component" value="Unassembled WGS sequence"/>
</dbReference>
<dbReference type="PRINTS" id="PR01301">
    <property type="entry name" value="RGSPROTEIN"/>
</dbReference>
<dbReference type="InParanoid" id="D3AXI2"/>
<reference evidence="2 3" key="1">
    <citation type="journal article" date="2011" name="Genome Res.">
        <title>Phylogeny-wide analysis of social amoeba genomes highlights ancient origins for complex intercellular communication.</title>
        <authorList>
            <person name="Heidel A.J."/>
            <person name="Lawal H.M."/>
            <person name="Felder M."/>
            <person name="Schilde C."/>
            <person name="Helps N.R."/>
            <person name="Tunggal B."/>
            <person name="Rivero F."/>
            <person name="John U."/>
            <person name="Schleicher M."/>
            <person name="Eichinger L."/>
            <person name="Platzer M."/>
            <person name="Noegel A.A."/>
            <person name="Schaap P."/>
            <person name="Gloeckner G."/>
        </authorList>
    </citation>
    <scope>NUCLEOTIDE SEQUENCE [LARGE SCALE GENOMIC DNA]</scope>
    <source>
        <strain evidence="3">ATCC 26659 / Pp 5 / PN500</strain>
    </source>
</reference>
<dbReference type="EMBL" id="ADBJ01000003">
    <property type="protein sequence ID" value="EFA86251.1"/>
    <property type="molecule type" value="Genomic_DNA"/>
</dbReference>
<evidence type="ECO:0000313" key="2">
    <source>
        <dbReference type="EMBL" id="EFA86251.1"/>
    </source>
</evidence>
<feature type="domain" description="RGS" evidence="1">
    <location>
        <begin position="3"/>
        <end position="119"/>
    </location>
</feature>
<dbReference type="GeneID" id="31356344"/>
<keyword evidence="3" id="KW-1185">Reference proteome</keyword>
<evidence type="ECO:0000313" key="3">
    <source>
        <dbReference type="Proteomes" id="UP000001396"/>
    </source>
</evidence>
<dbReference type="PROSITE" id="PS50132">
    <property type="entry name" value="RGS"/>
    <property type="match status" value="1"/>
</dbReference>
<dbReference type="RefSeq" id="XP_020438356.1">
    <property type="nucleotide sequence ID" value="XM_020571833.1"/>
</dbReference>
<organism evidence="2 3">
    <name type="scientific">Heterostelium pallidum (strain ATCC 26659 / Pp 5 / PN500)</name>
    <name type="common">Cellular slime mold</name>
    <name type="synonym">Polysphondylium pallidum</name>
    <dbReference type="NCBI Taxonomy" id="670386"/>
    <lineage>
        <taxon>Eukaryota</taxon>
        <taxon>Amoebozoa</taxon>
        <taxon>Evosea</taxon>
        <taxon>Eumycetozoa</taxon>
        <taxon>Dictyostelia</taxon>
        <taxon>Acytosteliales</taxon>
        <taxon>Acytosteliaceae</taxon>
        <taxon>Heterostelium</taxon>
    </lineage>
</organism>
<dbReference type="STRING" id="670386.D3AXI2"/>
<dbReference type="PANTHER" id="PTHR10845">
    <property type="entry name" value="REGULATOR OF G PROTEIN SIGNALING"/>
    <property type="match status" value="1"/>
</dbReference>
<dbReference type="SMART" id="SM00315">
    <property type="entry name" value="RGS"/>
    <property type="match status" value="1"/>
</dbReference>
<dbReference type="InterPro" id="IPR016137">
    <property type="entry name" value="RGS"/>
</dbReference>
<sequence>MLGLDQIVQNKSLALLFRKFLYERYNNENFSFWLEAENYKHISSDDLRSRRSKEIYEKYFNTESKYELNVDHIQRKDLEGQLGTPTNDLFIPIQLTIRKLMEMDAIPLFVKSESYKKFKENELIEIELSSTERDRSVTICEMEEFLKTHPAITK</sequence>
<accession>D3AXI2</accession>
<protein>
    <recommendedName>
        <fullName evidence="1">RGS domain-containing protein</fullName>
    </recommendedName>
</protein>
<evidence type="ECO:0000259" key="1">
    <source>
        <dbReference type="PROSITE" id="PS50132"/>
    </source>
</evidence>
<dbReference type="Gene3D" id="1.10.167.10">
    <property type="entry name" value="Regulator of G-protein Signalling 4, domain 2"/>
    <property type="match status" value="1"/>
</dbReference>